<keyword evidence="2" id="KW-0547">Nucleotide-binding</keyword>
<dbReference type="InterPro" id="IPR011545">
    <property type="entry name" value="DEAD/DEAH_box_helicase_dom"/>
</dbReference>
<evidence type="ECO:0000313" key="9">
    <source>
        <dbReference type="EMBL" id="MDT2546722.1"/>
    </source>
</evidence>
<name>A0AAW8THZ1_9ENTE</name>
<dbReference type="InterPro" id="IPR014013">
    <property type="entry name" value="Helic_SF1/SF2_ATP-bd_DinG/Rad3"/>
</dbReference>
<dbReference type="GO" id="GO:0003676">
    <property type="term" value="F:nucleic acid binding"/>
    <property type="evidence" value="ECO:0007669"/>
    <property type="project" value="InterPro"/>
</dbReference>
<dbReference type="GO" id="GO:0016818">
    <property type="term" value="F:hydrolase activity, acting on acid anhydrides, in phosphorus-containing anhydrides"/>
    <property type="evidence" value="ECO:0007669"/>
    <property type="project" value="InterPro"/>
</dbReference>
<evidence type="ECO:0000313" key="10">
    <source>
        <dbReference type="Proteomes" id="UP001254770"/>
    </source>
</evidence>
<reference evidence="9" key="1">
    <citation type="submission" date="2023-03" db="EMBL/GenBank/DDBJ databases">
        <authorList>
            <person name="Shen W."/>
            <person name="Cai J."/>
        </authorList>
    </citation>
    <scope>NUCLEOTIDE SEQUENCE</scope>
    <source>
        <strain evidence="9">Y15</strain>
    </source>
</reference>
<dbReference type="InterPro" id="IPR045028">
    <property type="entry name" value="DinG/Rad3-like"/>
</dbReference>
<keyword evidence="4" id="KW-0067">ATP-binding</keyword>
<evidence type="ECO:0000256" key="3">
    <source>
        <dbReference type="ARBA" id="ARBA00022801"/>
    </source>
</evidence>
<dbReference type="PROSITE" id="PS51193">
    <property type="entry name" value="HELICASE_ATP_BIND_2"/>
    <property type="match status" value="1"/>
</dbReference>
<dbReference type="Proteomes" id="UP001254770">
    <property type="component" value="Unassembled WGS sequence"/>
</dbReference>
<evidence type="ECO:0000256" key="6">
    <source>
        <dbReference type="ARBA" id="ARBA00044969"/>
    </source>
</evidence>
<dbReference type="SMART" id="SM00491">
    <property type="entry name" value="HELICc2"/>
    <property type="match status" value="1"/>
</dbReference>
<keyword evidence="3" id="KW-0378">Hydrolase</keyword>
<dbReference type="InterPro" id="IPR027417">
    <property type="entry name" value="P-loop_NTPase"/>
</dbReference>
<comment type="similarity">
    <text evidence="5">Belongs to the helicase family. DinG subfamily.</text>
</comment>
<gene>
    <name evidence="9" type="ORF">P7D69_20540</name>
</gene>
<evidence type="ECO:0000256" key="1">
    <source>
        <dbReference type="ARBA" id="ARBA00001966"/>
    </source>
</evidence>
<accession>A0AAW8THZ1</accession>
<evidence type="ECO:0000256" key="7">
    <source>
        <dbReference type="ARBA" id="ARBA00048954"/>
    </source>
</evidence>
<dbReference type="RefSeq" id="WP_311817025.1">
    <property type="nucleotide sequence ID" value="NZ_JARPXG010000042.1"/>
</dbReference>
<feature type="domain" description="Helicase ATP-binding" evidence="8">
    <location>
        <begin position="15"/>
        <end position="282"/>
    </location>
</feature>
<evidence type="ECO:0000256" key="2">
    <source>
        <dbReference type="ARBA" id="ARBA00022741"/>
    </source>
</evidence>
<dbReference type="SUPFAM" id="SSF52540">
    <property type="entry name" value="P-loop containing nucleoside triphosphate hydrolases"/>
    <property type="match status" value="1"/>
</dbReference>
<comment type="cofactor">
    <cofactor evidence="1">
        <name>[4Fe-4S] cluster</name>
        <dbReference type="ChEBI" id="CHEBI:49883"/>
    </cofactor>
</comment>
<dbReference type="GO" id="GO:0006139">
    <property type="term" value="P:nucleobase-containing compound metabolic process"/>
    <property type="evidence" value="ECO:0007669"/>
    <property type="project" value="InterPro"/>
</dbReference>
<dbReference type="GO" id="GO:0043139">
    <property type="term" value="F:5'-3' DNA helicase activity"/>
    <property type="evidence" value="ECO:0007669"/>
    <property type="project" value="UniProtKB-EC"/>
</dbReference>
<dbReference type="AlphaFoldDB" id="A0AAW8THZ1"/>
<comment type="caution">
    <text evidence="9">The sequence shown here is derived from an EMBL/GenBank/DDBJ whole genome shotgun (WGS) entry which is preliminary data.</text>
</comment>
<dbReference type="Pfam" id="PF13307">
    <property type="entry name" value="Helicase_C_2"/>
    <property type="match status" value="1"/>
</dbReference>
<dbReference type="InterPro" id="IPR006555">
    <property type="entry name" value="ATP-dep_Helicase_C"/>
</dbReference>
<dbReference type="PANTHER" id="PTHR11472">
    <property type="entry name" value="DNA REPAIR DEAD HELICASE RAD3/XP-D SUBFAMILY MEMBER"/>
    <property type="match status" value="1"/>
</dbReference>
<dbReference type="PANTHER" id="PTHR11472:SF34">
    <property type="entry name" value="REGULATOR OF TELOMERE ELONGATION HELICASE 1"/>
    <property type="match status" value="1"/>
</dbReference>
<dbReference type="SMART" id="SM00487">
    <property type="entry name" value="DEXDc"/>
    <property type="match status" value="1"/>
</dbReference>
<evidence type="ECO:0000256" key="4">
    <source>
        <dbReference type="ARBA" id="ARBA00022840"/>
    </source>
</evidence>
<proteinExistence type="inferred from homology"/>
<sequence>MKNISNQILSIFEEKLPRAFGGDKLPRQHQVQLSLEVANFLFNKSEKIMFVEAPVGTGKSLGVLIPTILYAKKKKKKTVYATATINLQNQLFEKDTPILDKIGLIQTSQKILALGKNNYACKTAYRENYHLFSEKEKGQLDNFFSKCKFGWISELEKLEPLFPKDKVKFISMGQNEEMVDCYENCPGHSHRSEYKRGKYILTITNQDQLIQSFINSQTGKSPILNISDGIVIIDEAQFLKEKFLGRIERKISYRQLRSVHIKNDREKFNKYLKKLKNIKNKYALNEVASNGVRYAIKSEDLLVIKTLSEIIEKNLTQLTIEYEMNRSFHIENQLEKLELLDEDLKSFLNGYKNKSWIQFDNNLELHYTALNFNGQFVNLINTLSKTNKVIIMSGTLTTGDVDIDLQVNWGVKNGQYLYYNCPSVFNYKEQAVVYVPDNLPHPSESSHLEAIEKDIEELIPIDDGGTLILCTSNEYVSKISAYLKNRKLDQSIFVQGEESVTIISKKFEEDVSSILVGSGSFFTGFSIQGKSLSKVILTKLPFPPKDDPYIDLISQGYDSNEKYDLFIFPAMLMKLEQGMGRLIRDRQDSGLIVIMDKRVKRNNIAEEINNFGYRIVDELNAVQHFLETPKRSSGESEIYSREKLNIPEIICDDLKINIVTNKVPVLYSYKPSTNLSEKIDWLKAFCKAHKDDSPHKGKRPAYSKIQSEREIYQAAVNFLYSMGLDYRVIGDEYPFSDEEQKESFLRISPNTSGPVI</sequence>
<dbReference type="Pfam" id="PF00270">
    <property type="entry name" value="DEAD"/>
    <property type="match status" value="1"/>
</dbReference>
<organism evidence="9 10">
    <name type="scientific">Enterococcus raffinosus</name>
    <dbReference type="NCBI Taxonomy" id="71452"/>
    <lineage>
        <taxon>Bacteria</taxon>
        <taxon>Bacillati</taxon>
        <taxon>Bacillota</taxon>
        <taxon>Bacilli</taxon>
        <taxon>Lactobacillales</taxon>
        <taxon>Enterococcaceae</taxon>
        <taxon>Enterococcus</taxon>
    </lineage>
</organism>
<evidence type="ECO:0000256" key="5">
    <source>
        <dbReference type="ARBA" id="ARBA00038058"/>
    </source>
</evidence>
<comment type="catalytic activity">
    <reaction evidence="7">
        <text>ATP + H2O = ADP + phosphate + H(+)</text>
        <dbReference type="Rhea" id="RHEA:13065"/>
        <dbReference type="ChEBI" id="CHEBI:15377"/>
        <dbReference type="ChEBI" id="CHEBI:15378"/>
        <dbReference type="ChEBI" id="CHEBI:30616"/>
        <dbReference type="ChEBI" id="CHEBI:43474"/>
        <dbReference type="ChEBI" id="CHEBI:456216"/>
        <dbReference type="EC" id="5.6.2.3"/>
    </reaction>
</comment>
<keyword evidence="9" id="KW-0347">Helicase</keyword>
<protein>
    <recommendedName>
        <fullName evidence="6">DNA 5'-3' helicase</fullName>
        <ecNumber evidence="6">5.6.2.3</ecNumber>
    </recommendedName>
</protein>
<dbReference type="Gene3D" id="3.40.50.300">
    <property type="entry name" value="P-loop containing nucleotide triphosphate hydrolases"/>
    <property type="match status" value="2"/>
</dbReference>
<evidence type="ECO:0000259" key="8">
    <source>
        <dbReference type="PROSITE" id="PS51193"/>
    </source>
</evidence>
<dbReference type="EC" id="5.6.2.3" evidence="6"/>
<dbReference type="GO" id="GO:0005524">
    <property type="term" value="F:ATP binding"/>
    <property type="evidence" value="ECO:0007669"/>
    <property type="project" value="UniProtKB-KW"/>
</dbReference>
<dbReference type="InterPro" id="IPR014001">
    <property type="entry name" value="Helicase_ATP-bd"/>
</dbReference>
<dbReference type="EMBL" id="JARPXL010000042">
    <property type="protein sequence ID" value="MDT2546722.1"/>
    <property type="molecule type" value="Genomic_DNA"/>
</dbReference>